<dbReference type="OrthoDB" id="190980at2"/>
<organism evidence="2 3">
    <name type="scientific">Lacunisphaera limnophila</name>
    <dbReference type="NCBI Taxonomy" id="1838286"/>
    <lineage>
        <taxon>Bacteria</taxon>
        <taxon>Pseudomonadati</taxon>
        <taxon>Verrucomicrobiota</taxon>
        <taxon>Opitutia</taxon>
        <taxon>Opitutales</taxon>
        <taxon>Opitutaceae</taxon>
        <taxon>Lacunisphaera</taxon>
    </lineage>
</organism>
<keyword evidence="3" id="KW-1185">Reference proteome</keyword>
<proteinExistence type="predicted"/>
<dbReference type="AlphaFoldDB" id="A0A1D8AS14"/>
<dbReference type="PROSITE" id="PS51257">
    <property type="entry name" value="PROKAR_LIPOPROTEIN"/>
    <property type="match status" value="1"/>
</dbReference>
<protein>
    <recommendedName>
        <fullName evidence="4">Lipoprotein</fullName>
    </recommendedName>
</protein>
<dbReference type="RefSeq" id="WP_069961007.1">
    <property type="nucleotide sequence ID" value="NZ_CP016094.1"/>
</dbReference>
<accession>A0A1D8AS14</accession>
<dbReference type="STRING" id="1838286.Verru16b_00730"/>
<dbReference type="EMBL" id="CP016094">
    <property type="protein sequence ID" value="AOS43678.1"/>
    <property type="molecule type" value="Genomic_DNA"/>
</dbReference>
<evidence type="ECO:0000313" key="3">
    <source>
        <dbReference type="Proteomes" id="UP000095228"/>
    </source>
</evidence>
<evidence type="ECO:0008006" key="4">
    <source>
        <dbReference type="Google" id="ProtNLM"/>
    </source>
</evidence>
<evidence type="ECO:0000313" key="2">
    <source>
        <dbReference type="EMBL" id="AOS43678.1"/>
    </source>
</evidence>
<dbReference type="KEGG" id="obg:Verru16b_00730"/>
<reference evidence="2 3" key="1">
    <citation type="submission" date="2016-06" db="EMBL/GenBank/DDBJ databases">
        <title>Three novel species with peptidoglycan cell walls form the new genus Lacunisphaera gen. nov. in the family Opitutaceae of the verrucomicrobial subdivision 4.</title>
        <authorList>
            <person name="Rast P."/>
            <person name="Gloeckner I."/>
            <person name="Jogler M."/>
            <person name="Boedeker C."/>
            <person name="Jeske O."/>
            <person name="Wiegand S."/>
            <person name="Reinhardt R."/>
            <person name="Schumann P."/>
            <person name="Rohde M."/>
            <person name="Spring S."/>
            <person name="Gloeckner F.O."/>
            <person name="Jogler C."/>
        </authorList>
    </citation>
    <scope>NUCLEOTIDE SEQUENCE [LARGE SCALE GENOMIC DNA]</scope>
    <source>
        <strain evidence="2 3">IG16b</strain>
    </source>
</reference>
<gene>
    <name evidence="2" type="ORF">Verru16b_00730</name>
</gene>
<name>A0A1D8AS14_9BACT</name>
<keyword evidence="1" id="KW-0732">Signal</keyword>
<dbReference type="Proteomes" id="UP000095228">
    <property type="component" value="Chromosome"/>
</dbReference>
<sequence>MNSNNRSLLTVAALLGATAVVFTGCNTTETYTVQVDAIATPTEVGKPAPAAESYHIRTRNPQLDEGSLRYKEVTDYVRTALSGKGMYEAPNAEQADVVIDVDYGMDAPRIKYQTISTPIIHQQPSRMVSQTRTITRVTSTGETITYLVTEQVLVPGSTEFLGIQESIQPVIVYEKFLKLSARTNQEADEGRPAPEVWSVNVSAEDDSQELRKYMPILASATADYIGTNTKESKPVKIKEGDEVVTFIKKGM</sequence>
<evidence type="ECO:0000256" key="1">
    <source>
        <dbReference type="SAM" id="SignalP"/>
    </source>
</evidence>
<feature type="chain" id="PRO_5009105025" description="Lipoprotein" evidence="1">
    <location>
        <begin position="24"/>
        <end position="251"/>
    </location>
</feature>
<feature type="signal peptide" evidence="1">
    <location>
        <begin position="1"/>
        <end position="23"/>
    </location>
</feature>